<dbReference type="PANTHER" id="PTHR35392:SF3">
    <property type="entry name" value="ZN(2)-C6 FUNGAL-TYPE DOMAIN-CONTAINING PROTEIN"/>
    <property type="match status" value="1"/>
</dbReference>
<evidence type="ECO:0000313" key="5">
    <source>
        <dbReference type="Proteomes" id="UP000799429"/>
    </source>
</evidence>
<dbReference type="AlphaFoldDB" id="A0A9P4SI95"/>
<dbReference type="CDD" id="cd00067">
    <property type="entry name" value="GAL4"/>
    <property type="match status" value="1"/>
</dbReference>
<sequence>MQSFDGEENFRTNSSFFRSGEREDWQDSVWQEGDNYDAFSQDDTNVYSTSVPQSETSFSFDPVEMNISPTMSSPFSSSTWSSWGGFPASWASSITTDSPFQSFNSNISEFEGFGYSTATLDNTGLEALSSSSSSKATSMDFVNREAWSSFDYAGSSYNKDFGKSQEQVVKSGPSKHASSEAIAIPTGNKTSMATRSYRPRSSSNRSSNGQWFQYSVNNDRLSIVSLDISSNKRPRGRRGKLTPDQRSHAHLMRIVGSCNACRRRKEKCDPGSPCKACVEYYKGDLVRHPCRGRLLENLSATLLSENLKCFPSRRSVDQFLGEGSYFISSKEYVIPLNIGFGTYFQRRVRVVVPNDSSQLFHSHVVYDWPPSQGHGKSRCNSVFPAILSDTSDLKTSLNNHLSVLVDRDFAYFPVYVSSSNVLRDIYILYRRLSQDHNSILHTALKLLVLVHIGDDIQVPHSPAVQEILADVLPNNPAVHAGATPCFIRGQMGAVMPELARDLMRDILSNLERLSLSRNCSQWPIVLSAFALVLMTIESVQYHAARVPYHCLYDGNAPSASEYSNVKRQAAVLEAVDEAGVDTLLNFYKLCYGECHARLTEDAVEMEFERPDPGHRFVASLKRDMQACGAYFEERAKVKVGGLEDMDLFFDRLVARLLLLRTK</sequence>
<proteinExistence type="predicted"/>
<evidence type="ECO:0000256" key="2">
    <source>
        <dbReference type="SAM" id="MobiDB-lite"/>
    </source>
</evidence>
<dbReference type="GO" id="GO:0008270">
    <property type="term" value="F:zinc ion binding"/>
    <property type="evidence" value="ECO:0007669"/>
    <property type="project" value="InterPro"/>
</dbReference>
<keyword evidence="1" id="KW-0539">Nucleus</keyword>
<dbReference type="InterPro" id="IPR052973">
    <property type="entry name" value="Fungal_sec-metab_reg_TF"/>
</dbReference>
<dbReference type="Proteomes" id="UP000799429">
    <property type="component" value="Unassembled WGS sequence"/>
</dbReference>
<dbReference type="EMBL" id="MU006089">
    <property type="protein sequence ID" value="KAF2842764.1"/>
    <property type="molecule type" value="Genomic_DNA"/>
</dbReference>
<feature type="domain" description="Zn(2)-C6 fungal-type" evidence="3">
    <location>
        <begin position="257"/>
        <end position="290"/>
    </location>
</feature>
<comment type="caution">
    <text evidence="4">The sequence shown here is derived from an EMBL/GenBank/DDBJ whole genome shotgun (WGS) entry which is preliminary data.</text>
</comment>
<evidence type="ECO:0000259" key="3">
    <source>
        <dbReference type="PROSITE" id="PS50048"/>
    </source>
</evidence>
<dbReference type="Pfam" id="PF00172">
    <property type="entry name" value="Zn_clus"/>
    <property type="match status" value="1"/>
</dbReference>
<dbReference type="SMART" id="SM00066">
    <property type="entry name" value="GAL4"/>
    <property type="match status" value="1"/>
</dbReference>
<accession>A0A9P4SI95</accession>
<feature type="compositionally biased region" description="Low complexity" evidence="2">
    <location>
        <begin position="195"/>
        <end position="207"/>
    </location>
</feature>
<dbReference type="SUPFAM" id="SSF57701">
    <property type="entry name" value="Zn2/Cys6 DNA-binding domain"/>
    <property type="match status" value="1"/>
</dbReference>
<reference evidence="4" key="1">
    <citation type="journal article" date="2020" name="Stud. Mycol.">
        <title>101 Dothideomycetes genomes: a test case for predicting lifestyles and emergence of pathogens.</title>
        <authorList>
            <person name="Haridas S."/>
            <person name="Albert R."/>
            <person name="Binder M."/>
            <person name="Bloem J."/>
            <person name="Labutti K."/>
            <person name="Salamov A."/>
            <person name="Andreopoulos B."/>
            <person name="Baker S."/>
            <person name="Barry K."/>
            <person name="Bills G."/>
            <person name="Bluhm B."/>
            <person name="Cannon C."/>
            <person name="Castanera R."/>
            <person name="Culley D."/>
            <person name="Daum C."/>
            <person name="Ezra D."/>
            <person name="Gonzalez J."/>
            <person name="Henrissat B."/>
            <person name="Kuo A."/>
            <person name="Liang C."/>
            <person name="Lipzen A."/>
            <person name="Lutzoni F."/>
            <person name="Magnuson J."/>
            <person name="Mondo S."/>
            <person name="Nolan M."/>
            <person name="Ohm R."/>
            <person name="Pangilinan J."/>
            <person name="Park H.-J."/>
            <person name="Ramirez L."/>
            <person name="Alfaro M."/>
            <person name="Sun H."/>
            <person name="Tritt A."/>
            <person name="Yoshinaga Y."/>
            <person name="Zwiers L.-H."/>
            <person name="Turgeon B."/>
            <person name="Goodwin S."/>
            <person name="Spatafora J."/>
            <person name="Crous P."/>
            <person name="Grigoriev I."/>
        </authorList>
    </citation>
    <scope>NUCLEOTIDE SEQUENCE</scope>
    <source>
        <strain evidence="4">CBS 101060</strain>
    </source>
</reference>
<dbReference type="InterPro" id="IPR036864">
    <property type="entry name" value="Zn2-C6_fun-type_DNA-bd_sf"/>
</dbReference>
<keyword evidence="5" id="KW-1185">Reference proteome</keyword>
<protein>
    <recommendedName>
        <fullName evidence="3">Zn(2)-C6 fungal-type domain-containing protein</fullName>
    </recommendedName>
</protein>
<dbReference type="PROSITE" id="PS50048">
    <property type="entry name" value="ZN2_CY6_FUNGAL_2"/>
    <property type="match status" value="1"/>
</dbReference>
<feature type="region of interest" description="Disordered" evidence="2">
    <location>
        <begin position="186"/>
        <end position="209"/>
    </location>
</feature>
<dbReference type="PANTHER" id="PTHR35392">
    <property type="entry name" value="ZN(II)2CYS6 TRANSCRIPTION FACTOR (EUROFUNG)-RELATED-RELATED"/>
    <property type="match status" value="1"/>
</dbReference>
<evidence type="ECO:0000313" key="4">
    <source>
        <dbReference type="EMBL" id="KAF2842764.1"/>
    </source>
</evidence>
<feature type="region of interest" description="Disordered" evidence="2">
    <location>
        <begin position="1"/>
        <end position="48"/>
    </location>
</feature>
<dbReference type="OrthoDB" id="3921198at2759"/>
<name>A0A9P4SI95_9PEZI</name>
<organism evidence="4 5">
    <name type="scientific">Patellaria atrata CBS 101060</name>
    <dbReference type="NCBI Taxonomy" id="1346257"/>
    <lineage>
        <taxon>Eukaryota</taxon>
        <taxon>Fungi</taxon>
        <taxon>Dikarya</taxon>
        <taxon>Ascomycota</taxon>
        <taxon>Pezizomycotina</taxon>
        <taxon>Dothideomycetes</taxon>
        <taxon>Dothideomycetes incertae sedis</taxon>
        <taxon>Patellariales</taxon>
        <taxon>Patellariaceae</taxon>
        <taxon>Patellaria</taxon>
    </lineage>
</organism>
<gene>
    <name evidence="4" type="ORF">M501DRAFT_993526</name>
</gene>
<dbReference type="InterPro" id="IPR001138">
    <property type="entry name" value="Zn2Cys6_DnaBD"/>
</dbReference>
<evidence type="ECO:0000256" key="1">
    <source>
        <dbReference type="ARBA" id="ARBA00023242"/>
    </source>
</evidence>
<dbReference type="GO" id="GO:0000981">
    <property type="term" value="F:DNA-binding transcription factor activity, RNA polymerase II-specific"/>
    <property type="evidence" value="ECO:0007669"/>
    <property type="project" value="InterPro"/>
</dbReference>